<protein>
    <recommendedName>
        <fullName evidence="14">Interphotoreceptor matrix proteoglycan 1</fullName>
    </recommendedName>
    <alternativeName>
        <fullName evidence="15">Sialoprotein associated with cones and rods</fullName>
    </alternativeName>
</protein>
<dbReference type="PANTHER" id="PTHR12199:SF3">
    <property type="entry name" value="INTERPHOTORECEPTOR MATRIX PROTEOGLYCAN 1"/>
    <property type="match status" value="1"/>
</dbReference>
<keyword evidence="5" id="KW-0272">Extracellular matrix</keyword>
<evidence type="ECO:0000256" key="11">
    <source>
        <dbReference type="ARBA" id="ARBA00023180"/>
    </source>
</evidence>
<dbReference type="PANTHER" id="PTHR12199">
    <property type="entry name" value="INTERPHOTORECEPTOR MATRIX PROTEOGLYCAN"/>
    <property type="match status" value="1"/>
</dbReference>
<dbReference type="GO" id="GO:0005540">
    <property type="term" value="F:hyaluronic acid binding"/>
    <property type="evidence" value="ECO:0007669"/>
    <property type="project" value="UniProtKB-KW"/>
</dbReference>
<keyword evidence="12" id="KW-0966">Cell projection</keyword>
<feature type="compositionally biased region" description="Low complexity" evidence="17">
    <location>
        <begin position="384"/>
        <end position="394"/>
    </location>
</feature>
<dbReference type="OMA" id="VCQQETF"/>
<keyword evidence="8" id="KW-0677">Repeat</keyword>
<dbReference type="GO" id="GO:0008201">
    <property type="term" value="F:heparin binding"/>
    <property type="evidence" value="ECO:0007669"/>
    <property type="project" value="UniProtKB-KW"/>
</dbReference>
<keyword evidence="13" id="KW-0373">Hyaluronic acid</keyword>
<dbReference type="SUPFAM" id="SSF82671">
    <property type="entry name" value="SEA domain"/>
    <property type="match status" value="2"/>
</dbReference>
<keyword evidence="10" id="KW-0675">Receptor</keyword>
<evidence type="ECO:0000256" key="9">
    <source>
        <dbReference type="ARBA" id="ARBA00022981"/>
    </source>
</evidence>
<dbReference type="Ensembl" id="ENSCLAT00000002271.1">
    <property type="protein sequence ID" value="ENSCLAP00000002225.1"/>
    <property type="gene ID" value="ENSCLAG00000001606.1"/>
</dbReference>
<evidence type="ECO:0000256" key="2">
    <source>
        <dbReference type="ARBA" id="ARBA00004504"/>
    </source>
</evidence>
<dbReference type="Pfam" id="PF01390">
    <property type="entry name" value="SEA"/>
    <property type="match status" value="2"/>
</dbReference>
<dbReference type="GO" id="GO:0001750">
    <property type="term" value="C:photoreceptor outer segment"/>
    <property type="evidence" value="ECO:0007669"/>
    <property type="project" value="UniProtKB-SubCell"/>
</dbReference>
<evidence type="ECO:0000313" key="19">
    <source>
        <dbReference type="Ensembl" id="ENSCLAP00000002225.1"/>
    </source>
</evidence>
<dbReference type="InterPro" id="IPR000082">
    <property type="entry name" value="SEA_dom"/>
</dbReference>
<dbReference type="SMART" id="SM00200">
    <property type="entry name" value="SEA"/>
    <property type="match status" value="2"/>
</dbReference>
<evidence type="ECO:0000256" key="6">
    <source>
        <dbReference type="ARBA" id="ARBA00022674"/>
    </source>
</evidence>
<dbReference type="Gene3D" id="3.30.70.960">
    <property type="entry name" value="SEA domain"/>
    <property type="match status" value="2"/>
</dbReference>
<dbReference type="GO" id="GO:0007601">
    <property type="term" value="P:visual perception"/>
    <property type="evidence" value="ECO:0007669"/>
    <property type="project" value="InterPro"/>
</dbReference>
<evidence type="ECO:0000259" key="18">
    <source>
        <dbReference type="PROSITE" id="PS50024"/>
    </source>
</evidence>
<keyword evidence="11" id="KW-0325">Glycoprotein</keyword>
<evidence type="ECO:0000256" key="5">
    <source>
        <dbReference type="ARBA" id="ARBA00022530"/>
    </source>
</evidence>
<dbReference type="InterPro" id="IPR036364">
    <property type="entry name" value="SEA_dom_sf"/>
</dbReference>
<dbReference type="InterPro" id="IPR039861">
    <property type="entry name" value="IMPG"/>
</dbReference>
<keyword evidence="9" id="KW-0730">Sialic acid</keyword>
<evidence type="ECO:0000256" key="15">
    <source>
        <dbReference type="ARBA" id="ARBA00042018"/>
    </source>
</evidence>
<evidence type="ECO:0000256" key="14">
    <source>
        <dbReference type="ARBA" id="ARBA00040753"/>
    </source>
</evidence>
<gene>
    <name evidence="19" type="primary">IMPG1</name>
</gene>
<dbReference type="GO" id="GO:0030198">
    <property type="term" value="P:extracellular matrix organization"/>
    <property type="evidence" value="ECO:0007669"/>
    <property type="project" value="Ensembl"/>
</dbReference>
<evidence type="ECO:0000256" key="3">
    <source>
        <dbReference type="ARBA" id="ARBA00004593"/>
    </source>
</evidence>
<keyword evidence="7" id="KW-0732">Signal</keyword>
<evidence type="ECO:0000256" key="17">
    <source>
        <dbReference type="SAM" id="MobiDB-lite"/>
    </source>
</evidence>
<evidence type="ECO:0000256" key="12">
    <source>
        <dbReference type="ARBA" id="ARBA00023273"/>
    </source>
</evidence>
<keyword evidence="20" id="KW-1185">Reference proteome</keyword>
<comment type="function">
    <text evidence="16">Chondroitin sulfate-, heparin- and hyaluronan-binding protein. May serve to form a basic macromolecular scaffold comprising the insoluble interphotoreceptor matrix.</text>
</comment>
<sequence length="714" mass="78490">ENTQAEIDLSLTDISTKIHHSETKDIDNVPRIETTESAADMHKMSTMRRIFDLAKLRTKRSALFPTGVNVCPEESMKQILDSLQAYYRLRVCQEAVWEAYRVFLDRIPDTGEYQDWVSTCQQETFCLFDIGRNFSSSQEHLDLVQQVSLSSVGLQSGLPPLPSVTGTSLGLLPLSPDDTHIRETLSDPVKGTKKPTTSKGTEMDFTNVSKSPLEQKLELIISLPNQKFKAELADPRSAYYQELAAKSQLQIQKLFKKLPGFKELHVLGFRSSSIEMRLVAIFTRDDAEARSPAGDLLSFDSNKIESEVVHQGTMEEDKQAEVDLTAIDFKKLIRRVLEEEQSLDVGTVWFTDAPALSEPTFGAVGSEGPGLLAASSTDSPWSPPAGASASLSETPPLPTSSIFSLTDQSAMDVMSIDQVVLAPEVTVPTSDHSAADELSLEISHSLVSSDDGRLSTDDQDVTGDASSTPALLEELRLSGYVSAPDGFLERTTPVPALHYITTSSMTTATKGQELVVFFSVRVANMPFSDDLFNKSSLEYQALERRFTQLLVPYLQSNLTGFKQLEILNFRNGSVIVNSKMRFARSVPYNLTEAVHGVLEDLRSAAAQQLDLDIDSFSLDIEPDDPAGPCKSLACGEFAQCVKNEQTKDAECRCRPGLQHPGGVQDLDPGLCAPGERCRAVQGGHTNVITITKKRNSQLLDAGFEEFNQDDWEGN</sequence>
<evidence type="ECO:0000256" key="1">
    <source>
        <dbReference type="ARBA" id="ARBA00004437"/>
    </source>
</evidence>
<proteinExistence type="predicted"/>
<evidence type="ECO:0000313" key="20">
    <source>
        <dbReference type="Proteomes" id="UP000694398"/>
    </source>
</evidence>
<evidence type="ECO:0000256" key="4">
    <source>
        <dbReference type="ARBA" id="ARBA00022525"/>
    </source>
</evidence>
<evidence type="ECO:0000256" key="10">
    <source>
        <dbReference type="ARBA" id="ARBA00023170"/>
    </source>
</evidence>
<feature type="region of interest" description="Disordered" evidence="17">
    <location>
        <begin position="367"/>
        <end position="397"/>
    </location>
</feature>
<evidence type="ECO:0000256" key="7">
    <source>
        <dbReference type="ARBA" id="ARBA00022729"/>
    </source>
</evidence>
<comment type="subcellular location">
    <subcellularLocation>
        <location evidence="2">Cell projection</location>
        <location evidence="2">Cilium</location>
        <location evidence="2">Photoreceptor outer segment</location>
    </subcellularLocation>
    <subcellularLocation>
        <location evidence="1">Photoreceptor inner segment</location>
    </subcellularLocation>
    <subcellularLocation>
        <location evidence="3">Secreted</location>
        <location evidence="3">Extracellular space</location>
        <location evidence="3">Extracellular matrix</location>
        <location evidence="3">Interphotoreceptor matrix</location>
    </subcellularLocation>
</comment>
<feature type="domain" description="SEA" evidence="18">
    <location>
        <begin position="512"/>
        <end position="625"/>
    </location>
</feature>
<reference evidence="19" key="1">
    <citation type="submission" date="2025-08" db="UniProtKB">
        <authorList>
            <consortium name="Ensembl"/>
        </authorList>
    </citation>
    <scope>IDENTIFICATION</scope>
</reference>
<evidence type="ECO:0000256" key="16">
    <source>
        <dbReference type="ARBA" id="ARBA00045407"/>
    </source>
</evidence>
<accession>A0A8C2UQD6</accession>
<reference evidence="19" key="2">
    <citation type="submission" date="2025-09" db="UniProtKB">
        <authorList>
            <consortium name="Ensembl"/>
        </authorList>
    </citation>
    <scope>IDENTIFICATION</scope>
</reference>
<organism evidence="19 20">
    <name type="scientific">Chinchilla lanigera</name>
    <name type="common">Long-tailed chinchilla</name>
    <name type="synonym">Chinchilla villidera</name>
    <dbReference type="NCBI Taxonomy" id="34839"/>
    <lineage>
        <taxon>Eukaryota</taxon>
        <taxon>Metazoa</taxon>
        <taxon>Chordata</taxon>
        <taxon>Craniata</taxon>
        <taxon>Vertebrata</taxon>
        <taxon>Euteleostomi</taxon>
        <taxon>Mammalia</taxon>
        <taxon>Eutheria</taxon>
        <taxon>Euarchontoglires</taxon>
        <taxon>Glires</taxon>
        <taxon>Rodentia</taxon>
        <taxon>Hystricomorpha</taxon>
        <taxon>Chinchillidae</taxon>
        <taxon>Chinchilla</taxon>
    </lineage>
</organism>
<name>A0A8C2UQD6_CHILA</name>
<evidence type="ECO:0000256" key="8">
    <source>
        <dbReference type="ARBA" id="ARBA00022737"/>
    </source>
</evidence>
<evidence type="ECO:0000256" key="13">
    <source>
        <dbReference type="ARBA" id="ARBA00023290"/>
    </source>
</evidence>
<keyword evidence="4" id="KW-0964">Secreted</keyword>
<dbReference type="GO" id="GO:0033165">
    <property type="term" value="C:interphotoreceptor matrix"/>
    <property type="evidence" value="ECO:0007669"/>
    <property type="project" value="UniProtKB-SubCell"/>
</dbReference>
<feature type="region of interest" description="Disordered" evidence="17">
    <location>
        <begin position="182"/>
        <end position="205"/>
    </location>
</feature>
<dbReference type="PROSITE" id="PS50024">
    <property type="entry name" value="SEA"/>
    <property type="match status" value="2"/>
</dbReference>
<dbReference type="GO" id="GO:0001917">
    <property type="term" value="C:photoreceptor inner segment"/>
    <property type="evidence" value="ECO:0007669"/>
    <property type="project" value="UniProtKB-SubCell"/>
</dbReference>
<keyword evidence="6" id="KW-0358">Heparin-binding</keyword>
<dbReference type="AlphaFoldDB" id="A0A8C2UQD6"/>
<dbReference type="GeneTree" id="ENSGT00530000063503"/>
<dbReference type="Proteomes" id="UP000694398">
    <property type="component" value="Unassembled WGS sequence"/>
</dbReference>
<feature type="domain" description="SEA" evidence="18">
    <location>
        <begin position="213"/>
        <end position="329"/>
    </location>
</feature>